<dbReference type="InterPro" id="IPR056756">
    <property type="entry name" value="DUF2110_central"/>
</dbReference>
<proteinExistence type="predicted"/>
<feature type="domain" description="DUF2110" evidence="2">
    <location>
        <begin position="201"/>
        <end position="261"/>
    </location>
</feature>
<keyword evidence="4" id="KW-1185">Reference proteome</keyword>
<name>A0A5B9D6X5_9ARCH</name>
<evidence type="ECO:0000313" key="4">
    <source>
        <dbReference type="Proteomes" id="UP000321408"/>
    </source>
</evidence>
<dbReference type="InterPro" id="IPR056757">
    <property type="entry name" value="DUF2110_C"/>
</dbReference>
<dbReference type="Pfam" id="PF24873">
    <property type="entry name" value="DUF2110_C"/>
    <property type="match status" value="1"/>
</dbReference>
<dbReference type="AlphaFoldDB" id="A0A5B9D6X5"/>
<dbReference type="GeneID" id="41328552"/>
<evidence type="ECO:0000259" key="1">
    <source>
        <dbReference type="Pfam" id="PF09883"/>
    </source>
</evidence>
<organism evidence="3 4">
    <name type="scientific">Promethearchaeum syntrophicum</name>
    <dbReference type="NCBI Taxonomy" id="2594042"/>
    <lineage>
        <taxon>Archaea</taxon>
        <taxon>Promethearchaeati</taxon>
        <taxon>Promethearchaeota</taxon>
        <taxon>Promethearchaeia</taxon>
        <taxon>Promethearchaeales</taxon>
        <taxon>Promethearchaeaceae</taxon>
        <taxon>Promethearchaeum</taxon>
    </lineage>
</organism>
<evidence type="ECO:0000313" key="3">
    <source>
        <dbReference type="EMBL" id="QEE14733.1"/>
    </source>
</evidence>
<protein>
    <submittedName>
        <fullName evidence="3">DUF2110 family protein</fullName>
    </submittedName>
</protein>
<reference evidence="3 4" key="1">
    <citation type="journal article" date="2020" name="Nature">
        <title>Isolation of an archaeon at the prokaryote-eukaryote interface.</title>
        <authorList>
            <person name="Imachi H."/>
            <person name="Nobu M.K."/>
            <person name="Nakahara N."/>
            <person name="Morono Y."/>
            <person name="Ogawara M."/>
            <person name="Takaki Y."/>
            <person name="Takano Y."/>
            <person name="Uematsu K."/>
            <person name="Ikuta T."/>
            <person name="Ito M."/>
            <person name="Matsui Y."/>
            <person name="Miyazaki M."/>
            <person name="Murata K."/>
            <person name="Saito Y."/>
            <person name="Sakai S."/>
            <person name="Song C."/>
            <person name="Tasumi E."/>
            <person name="Yamanaka Y."/>
            <person name="Yamaguchi T."/>
            <person name="Kamagata Y."/>
            <person name="Tamaki H."/>
            <person name="Takai K."/>
        </authorList>
    </citation>
    <scope>NUCLEOTIDE SEQUENCE [LARGE SCALE GENOMIC DNA]</scope>
    <source>
        <strain evidence="3 4">MK-D1</strain>
    </source>
</reference>
<accession>A0A5B9D6X5</accession>
<evidence type="ECO:0000259" key="2">
    <source>
        <dbReference type="Pfam" id="PF24873"/>
    </source>
</evidence>
<sequence length="277" mass="32208">MKPFNKKLNYTTNFHYYRWNAENPEKSREKFISTLKKVLEERIPEDLHLKIQSLHYKVDDRIFVQLIGNTKDDLIFVSNILNEITGKTYDTQNVPKNKPLHGILTSIGKIGFGVFVDVGIENPVKEVLIPLHRLRLQLVNDKKLSLKEIIEFYGFMDFLPVEIEVVKIENEKGGKMRFEGKFSDEFLEQLEEWINSGLDFIFTTGISRQMIKRTIAKRGHSMDIVQIDRLGPLETVVICKEGTNAPGIISHIGPFLPDCKFSTMRTKKLQKFWNHKQ</sequence>
<reference evidence="3 4" key="2">
    <citation type="journal article" date="2024" name="Int. J. Syst. Evol. Microbiol.">
        <title>Promethearchaeum syntrophicum gen. nov., sp. nov., an anaerobic, obligately syntrophic archaeon, the first isolate of the lineage 'Asgard' archaea, and proposal of the new archaeal phylum Promethearchaeota phyl. nov. and kingdom Promethearchaeati regn. nov.</title>
        <authorList>
            <person name="Imachi H."/>
            <person name="Nobu M.K."/>
            <person name="Kato S."/>
            <person name="Takaki Y."/>
            <person name="Miyazaki M."/>
            <person name="Miyata M."/>
            <person name="Ogawara M."/>
            <person name="Saito Y."/>
            <person name="Sakai S."/>
            <person name="Tahara Y.O."/>
            <person name="Takano Y."/>
            <person name="Tasumi E."/>
            <person name="Uematsu K."/>
            <person name="Yoshimura T."/>
            <person name="Itoh T."/>
            <person name="Ohkuma M."/>
            <person name="Takai K."/>
        </authorList>
    </citation>
    <scope>NUCLEOTIDE SEQUENCE [LARGE SCALE GENOMIC DNA]</scope>
    <source>
        <strain evidence="3 4">MK-D1</strain>
    </source>
</reference>
<dbReference type="Proteomes" id="UP000321408">
    <property type="component" value="Chromosome"/>
</dbReference>
<dbReference type="RefSeq" id="WP_147661677.1">
    <property type="nucleotide sequence ID" value="NZ_CP042905.2"/>
</dbReference>
<dbReference type="Pfam" id="PF09883">
    <property type="entry name" value="DUF2110"/>
    <property type="match status" value="1"/>
</dbReference>
<feature type="domain" description="DUF2110" evidence="1">
    <location>
        <begin position="98"/>
        <end position="194"/>
    </location>
</feature>
<dbReference type="KEGG" id="psyt:DSAG12_00548"/>
<dbReference type="OrthoDB" id="120309at2157"/>
<gene>
    <name evidence="3" type="ORF">DSAG12_00548</name>
</gene>
<dbReference type="EMBL" id="CP042905">
    <property type="protein sequence ID" value="QEE14733.1"/>
    <property type="molecule type" value="Genomic_DNA"/>
</dbReference>